<comment type="caution">
    <text evidence="3">The sequence shown here is derived from an EMBL/GenBank/DDBJ whole genome shotgun (WGS) entry which is preliminary data.</text>
</comment>
<feature type="region of interest" description="Disordered" evidence="1">
    <location>
        <begin position="163"/>
        <end position="183"/>
    </location>
</feature>
<organism evidence="3 4">
    <name type="scientific">Solirubrobacter phytolaccae</name>
    <dbReference type="NCBI Taxonomy" id="1404360"/>
    <lineage>
        <taxon>Bacteria</taxon>
        <taxon>Bacillati</taxon>
        <taxon>Actinomycetota</taxon>
        <taxon>Thermoleophilia</taxon>
        <taxon>Solirubrobacterales</taxon>
        <taxon>Solirubrobacteraceae</taxon>
        <taxon>Solirubrobacter</taxon>
    </lineage>
</organism>
<dbReference type="Gene3D" id="3.40.190.10">
    <property type="entry name" value="Periplasmic binding protein-like II"/>
    <property type="match status" value="1"/>
</dbReference>
<gene>
    <name evidence="3" type="ORF">OJ997_08975</name>
</gene>
<keyword evidence="2" id="KW-0732">Signal</keyword>
<reference evidence="3" key="1">
    <citation type="submission" date="2022-10" db="EMBL/GenBank/DDBJ databases">
        <title>The WGS of Solirubrobacter phytolaccae KCTC 29190.</title>
        <authorList>
            <person name="Jiang Z."/>
        </authorList>
    </citation>
    <scope>NUCLEOTIDE SEQUENCE</scope>
    <source>
        <strain evidence="3">KCTC 29190</strain>
    </source>
</reference>
<feature type="compositionally biased region" description="Basic and acidic residues" evidence="1">
    <location>
        <begin position="168"/>
        <end position="183"/>
    </location>
</feature>
<evidence type="ECO:0000256" key="1">
    <source>
        <dbReference type="SAM" id="MobiDB-lite"/>
    </source>
</evidence>
<dbReference type="EMBL" id="JAPDDP010000012">
    <property type="protein sequence ID" value="MDA0180423.1"/>
    <property type="molecule type" value="Genomic_DNA"/>
</dbReference>
<dbReference type="Proteomes" id="UP001147653">
    <property type="component" value="Unassembled WGS sequence"/>
</dbReference>
<protein>
    <recommendedName>
        <fullName evidence="5">Lipoprotein</fullName>
    </recommendedName>
</protein>
<evidence type="ECO:0000313" key="3">
    <source>
        <dbReference type="EMBL" id="MDA0180423.1"/>
    </source>
</evidence>
<dbReference type="AlphaFoldDB" id="A0A9X3S7L1"/>
<accession>A0A9X3S7L1</accession>
<evidence type="ECO:0008006" key="5">
    <source>
        <dbReference type="Google" id="ProtNLM"/>
    </source>
</evidence>
<sequence>MTRALIPLLALILAGCGSTQSASQFGEVPIVLPERLSADDAGVYFATYRTYDEGEGVELLVSREGDADFRITDRPPSGCITVLAIVPPDRLVLCVDEVILQDDRAKVLAVARALQRGYTQAQKEPEEALSAITAEVPDADRDALAAELDEAAPVWTAGQPYFGAIERGPGRDSSVARDAAEDH</sequence>
<dbReference type="PROSITE" id="PS51257">
    <property type="entry name" value="PROKAR_LIPOPROTEIN"/>
    <property type="match status" value="1"/>
</dbReference>
<feature type="chain" id="PRO_5040887538" description="Lipoprotein" evidence="2">
    <location>
        <begin position="23"/>
        <end position="183"/>
    </location>
</feature>
<evidence type="ECO:0000313" key="4">
    <source>
        <dbReference type="Proteomes" id="UP001147653"/>
    </source>
</evidence>
<keyword evidence="4" id="KW-1185">Reference proteome</keyword>
<dbReference type="RefSeq" id="WP_270024730.1">
    <property type="nucleotide sequence ID" value="NZ_JAPDDP010000012.1"/>
</dbReference>
<name>A0A9X3S7L1_9ACTN</name>
<feature type="signal peptide" evidence="2">
    <location>
        <begin position="1"/>
        <end position="22"/>
    </location>
</feature>
<proteinExistence type="predicted"/>
<evidence type="ECO:0000256" key="2">
    <source>
        <dbReference type="SAM" id="SignalP"/>
    </source>
</evidence>